<proteinExistence type="predicted"/>
<dbReference type="STRING" id="1073574.GOARA_056_00320"/>
<reference evidence="1 2" key="1">
    <citation type="submission" date="2011-11" db="EMBL/GenBank/DDBJ databases">
        <title>Whole genome shotgun sequence of Gordonia araii NBRC 100433.</title>
        <authorList>
            <person name="Yoshida Y."/>
            <person name="Hosoyama A."/>
            <person name="Tsuchikane K."/>
            <person name="Katsumata H."/>
            <person name="Yamazaki S."/>
            <person name="Fujita N."/>
        </authorList>
    </citation>
    <scope>NUCLEOTIDE SEQUENCE [LARGE SCALE GENOMIC DNA]</scope>
    <source>
        <strain evidence="1 2">NBRC 100433</strain>
    </source>
</reference>
<dbReference type="EMBL" id="BAEE01000056">
    <property type="protein sequence ID" value="GAB10285.1"/>
    <property type="molecule type" value="Genomic_DNA"/>
</dbReference>
<sequence>MSKLAPHPAAINQRPTGRRRRVWIPPAASSAHAPIAVNVAIKDTATCEMCAETPLLPHCTVSVAPNAAINAM</sequence>
<gene>
    <name evidence="1" type="ORF">GOARA_056_00320</name>
</gene>
<dbReference type="Proteomes" id="UP000035088">
    <property type="component" value="Unassembled WGS sequence"/>
</dbReference>
<comment type="caution">
    <text evidence="1">The sequence shown here is derived from an EMBL/GenBank/DDBJ whole genome shotgun (WGS) entry which is preliminary data.</text>
</comment>
<accession>G7H360</accession>
<organism evidence="1 2">
    <name type="scientific">Gordonia araii NBRC 100433</name>
    <dbReference type="NCBI Taxonomy" id="1073574"/>
    <lineage>
        <taxon>Bacteria</taxon>
        <taxon>Bacillati</taxon>
        <taxon>Actinomycetota</taxon>
        <taxon>Actinomycetes</taxon>
        <taxon>Mycobacteriales</taxon>
        <taxon>Gordoniaceae</taxon>
        <taxon>Gordonia</taxon>
    </lineage>
</organism>
<dbReference type="AlphaFoldDB" id="G7H360"/>
<evidence type="ECO:0000313" key="2">
    <source>
        <dbReference type="Proteomes" id="UP000035088"/>
    </source>
</evidence>
<evidence type="ECO:0000313" key="1">
    <source>
        <dbReference type="EMBL" id="GAB10285.1"/>
    </source>
</evidence>
<protein>
    <submittedName>
        <fullName evidence="1">Uncharacterized protein</fullName>
    </submittedName>
</protein>
<keyword evidence="2" id="KW-1185">Reference proteome</keyword>
<name>G7H360_9ACTN</name>